<evidence type="ECO:0000313" key="4">
    <source>
        <dbReference type="Proteomes" id="UP000759443"/>
    </source>
</evidence>
<dbReference type="Pfam" id="PF18557">
    <property type="entry name" value="NepR"/>
    <property type="match status" value="1"/>
</dbReference>
<organism evidence="3 4">
    <name type="scientific">Rhizobium halophytocola</name>
    <dbReference type="NCBI Taxonomy" id="735519"/>
    <lineage>
        <taxon>Bacteria</taxon>
        <taxon>Pseudomonadati</taxon>
        <taxon>Pseudomonadota</taxon>
        <taxon>Alphaproteobacteria</taxon>
        <taxon>Hyphomicrobiales</taxon>
        <taxon>Rhizobiaceae</taxon>
        <taxon>Rhizobium/Agrobacterium group</taxon>
        <taxon>Rhizobium</taxon>
    </lineage>
</organism>
<protein>
    <recommendedName>
        <fullName evidence="2">Anti-sigma factor NepR domain-containing protein</fullName>
    </recommendedName>
</protein>
<dbReference type="EMBL" id="JAGGJU010000007">
    <property type="protein sequence ID" value="MBP1851435.1"/>
    <property type="molecule type" value="Genomic_DNA"/>
</dbReference>
<gene>
    <name evidence="3" type="ORF">J2Z17_002880</name>
</gene>
<dbReference type="Proteomes" id="UP000759443">
    <property type="component" value="Unassembled WGS sequence"/>
</dbReference>
<reference evidence="3 4" key="1">
    <citation type="submission" date="2021-03" db="EMBL/GenBank/DDBJ databases">
        <title>Genomic Encyclopedia of Type Strains, Phase IV (KMG-IV): sequencing the most valuable type-strain genomes for metagenomic binning, comparative biology and taxonomic classification.</title>
        <authorList>
            <person name="Goeker M."/>
        </authorList>
    </citation>
    <scope>NUCLEOTIDE SEQUENCE [LARGE SCALE GENOMIC DNA]</scope>
    <source>
        <strain evidence="3 4">DSM 21600</strain>
    </source>
</reference>
<accession>A0ABS4E0H6</accession>
<keyword evidence="4" id="KW-1185">Reference proteome</keyword>
<name>A0ABS4E0H6_9HYPH</name>
<feature type="region of interest" description="Disordered" evidence="1">
    <location>
        <begin position="1"/>
        <end position="29"/>
    </location>
</feature>
<sequence length="68" mass="7643">MNKYEKTDYMSPAEGFPAPQSTGGSDAISRQLRSFYDAVQEEQLPDRLMSLLEQLSDAEQNQVASSER</sequence>
<comment type="caution">
    <text evidence="3">The sequence shown here is derived from an EMBL/GenBank/DDBJ whole genome shotgun (WGS) entry which is preliminary data.</text>
</comment>
<evidence type="ECO:0000313" key="3">
    <source>
        <dbReference type="EMBL" id="MBP1851435.1"/>
    </source>
</evidence>
<dbReference type="InterPro" id="IPR041649">
    <property type="entry name" value="NepR"/>
</dbReference>
<evidence type="ECO:0000259" key="2">
    <source>
        <dbReference type="Pfam" id="PF18557"/>
    </source>
</evidence>
<proteinExistence type="predicted"/>
<feature type="domain" description="Anti-sigma factor NepR" evidence="2">
    <location>
        <begin position="26"/>
        <end position="59"/>
    </location>
</feature>
<dbReference type="RefSeq" id="WP_209946147.1">
    <property type="nucleotide sequence ID" value="NZ_JAGGJU010000007.1"/>
</dbReference>
<evidence type="ECO:0000256" key="1">
    <source>
        <dbReference type="SAM" id="MobiDB-lite"/>
    </source>
</evidence>